<reference evidence="3 4" key="1">
    <citation type="journal article" date="2016" name="Mol. Biol. Evol.">
        <title>Comparative Genomics of Early-Diverging Mushroom-Forming Fungi Provides Insights into the Origins of Lignocellulose Decay Capabilities.</title>
        <authorList>
            <person name="Nagy L.G."/>
            <person name="Riley R."/>
            <person name="Tritt A."/>
            <person name="Adam C."/>
            <person name="Daum C."/>
            <person name="Floudas D."/>
            <person name="Sun H."/>
            <person name="Yadav J.S."/>
            <person name="Pangilinan J."/>
            <person name="Larsson K.H."/>
            <person name="Matsuura K."/>
            <person name="Barry K."/>
            <person name="Labutti K."/>
            <person name="Kuo R."/>
            <person name="Ohm R.A."/>
            <person name="Bhattacharya S.S."/>
            <person name="Shirouzu T."/>
            <person name="Yoshinaga Y."/>
            <person name="Martin F.M."/>
            <person name="Grigoriev I.V."/>
            <person name="Hibbett D.S."/>
        </authorList>
    </citation>
    <scope>NUCLEOTIDE SEQUENCE [LARGE SCALE GENOMIC DNA]</scope>
    <source>
        <strain evidence="3 4">TUFC12733</strain>
    </source>
</reference>
<dbReference type="InterPro" id="IPR044855">
    <property type="entry name" value="CoA-Trfase_III_dom3_sf"/>
</dbReference>
<dbReference type="EMBL" id="KV417323">
    <property type="protein sequence ID" value="KZO91427.1"/>
    <property type="molecule type" value="Genomic_DNA"/>
</dbReference>
<dbReference type="Gene3D" id="3.40.50.10540">
    <property type="entry name" value="Crotonobetainyl-coa:carnitine coa-transferase, domain 1"/>
    <property type="match status" value="1"/>
</dbReference>
<dbReference type="Pfam" id="PF02515">
    <property type="entry name" value="CoA_transf_3"/>
    <property type="match status" value="1"/>
</dbReference>
<evidence type="ECO:0000256" key="2">
    <source>
        <dbReference type="ARBA" id="ARBA00022679"/>
    </source>
</evidence>
<evidence type="ECO:0000256" key="1">
    <source>
        <dbReference type="ARBA" id="ARBA00008383"/>
    </source>
</evidence>
<organism evidence="3 4">
    <name type="scientific">Calocera viscosa (strain TUFC12733)</name>
    <dbReference type="NCBI Taxonomy" id="1330018"/>
    <lineage>
        <taxon>Eukaryota</taxon>
        <taxon>Fungi</taxon>
        <taxon>Dikarya</taxon>
        <taxon>Basidiomycota</taxon>
        <taxon>Agaricomycotina</taxon>
        <taxon>Dacrymycetes</taxon>
        <taxon>Dacrymycetales</taxon>
        <taxon>Dacrymycetaceae</taxon>
        <taxon>Calocera</taxon>
    </lineage>
</organism>
<dbReference type="GO" id="GO:0047369">
    <property type="term" value="F:succinate-hydroxymethylglutarate CoA-transferase activity"/>
    <property type="evidence" value="ECO:0007669"/>
    <property type="project" value="TreeGrafter"/>
</dbReference>
<evidence type="ECO:0000313" key="4">
    <source>
        <dbReference type="Proteomes" id="UP000076738"/>
    </source>
</evidence>
<gene>
    <name evidence="3" type="ORF">CALVIDRAFT_505710</name>
</gene>
<protein>
    <submittedName>
        <fullName evidence="3">CAIB/BAIF family enzyme</fullName>
    </submittedName>
</protein>
<name>A0A167HAU6_CALVF</name>
<dbReference type="STRING" id="1330018.A0A167HAU6"/>
<dbReference type="InterPro" id="IPR003673">
    <property type="entry name" value="CoA-Trfase_fam_III"/>
</dbReference>
<evidence type="ECO:0000313" key="3">
    <source>
        <dbReference type="EMBL" id="KZO91427.1"/>
    </source>
</evidence>
<accession>A0A167HAU6</accession>
<dbReference type="OrthoDB" id="5863171at2759"/>
<dbReference type="PANTHER" id="PTHR48207:SF3">
    <property type="entry name" value="SUCCINATE--HYDROXYMETHYLGLUTARATE COA-TRANSFERASE"/>
    <property type="match status" value="1"/>
</dbReference>
<dbReference type="Gene3D" id="3.30.1540.10">
    <property type="entry name" value="formyl-coa transferase, domain 3"/>
    <property type="match status" value="1"/>
</dbReference>
<keyword evidence="4" id="KW-1185">Reference proteome</keyword>
<comment type="similarity">
    <text evidence="1">Belongs to the CoA-transferase III family.</text>
</comment>
<proteinExistence type="inferred from homology"/>
<dbReference type="SUPFAM" id="SSF89796">
    <property type="entry name" value="CoA-transferase family III (CaiB/BaiF)"/>
    <property type="match status" value="1"/>
</dbReference>
<dbReference type="AlphaFoldDB" id="A0A167HAU6"/>
<keyword evidence="2" id="KW-0808">Transferase</keyword>
<dbReference type="Proteomes" id="UP000076738">
    <property type="component" value="Unassembled WGS sequence"/>
</dbReference>
<dbReference type="PANTHER" id="PTHR48207">
    <property type="entry name" value="SUCCINATE--HYDROXYMETHYLGLUTARATE COA-TRANSFERASE"/>
    <property type="match status" value="1"/>
</dbReference>
<sequence>MASPFWPILRRAASAPHPPARLASAWLSVRYHGGAFQRWLATDNKDQRGGIPPPLKGIRILDFTTALAGPSCTMYLADLGADVIKVEVPGKGDDCRSWGPPFVDHKDGVQVWDSTRPKRESAYFLAVNRNKKSITLNLKNKEAVDIALKLAADADIFIENQIAGKMEKLGLGYETVKAVKPDIIYCSITGYGQTGPYRRTPGYDAVVGGEAGIVHATGERDRPPVRPGIPVTDILTGFNATIALSAALLSRQKTGEGLYVDVSMFDCQVAAMTNLASAWLNGGVEAIRVGTGHTNVAPYQVFPTADGYIMIGIGNDVQFKRLADVMGQPDWPTSELYRTNSERLANKFALVDAMTEILLTHTTAQWTEKFWDKGFPFGSVNNMQQVFAHPQTAARDLVAEVPHPLIGTAKVVRPAIVYNGERMKVRTASPGLGQNTRELLNGLGIDDAQVDELKLKGAI</sequence>
<dbReference type="InterPro" id="IPR050483">
    <property type="entry name" value="CoA-transferase_III_domain"/>
</dbReference>
<dbReference type="GO" id="GO:0005739">
    <property type="term" value="C:mitochondrion"/>
    <property type="evidence" value="ECO:0007669"/>
    <property type="project" value="TreeGrafter"/>
</dbReference>
<dbReference type="InterPro" id="IPR023606">
    <property type="entry name" value="CoA-Trfase_III_dom_1_sf"/>
</dbReference>